<feature type="region of interest" description="Disordered" evidence="1">
    <location>
        <begin position="131"/>
        <end position="287"/>
    </location>
</feature>
<feature type="compositionally biased region" description="Polar residues" evidence="1">
    <location>
        <begin position="248"/>
        <end position="260"/>
    </location>
</feature>
<sequence length="287" mass="31067">MENEGSAPPPKNDTVLARLRTQEFRTLALEAEVAVLQLRITHNEEDLAATRGERAEYKSRWARSERELAEVRGKYEGLKRRVSVAPPMESVKRKHEHGCDADADGGEQRDVVKSPVHESFAHSSLLGAPIARKTSSDERISCPRTPITPCLSGASLSERTNDPRKRQKIDTASSPELRYPAAFSDSCYEKSMSVSPPPPPTPSSPADLKKSVPPPATTPTPTLRSAPNANANTLSPRPGAVHGHVPAASNTPARRASQSAAGGVVQRRGSGSSEDARRWHNPYSTPH</sequence>
<protein>
    <submittedName>
        <fullName evidence="2">Uncharacterized protein</fullName>
    </submittedName>
</protein>
<organism evidence="2 3">
    <name type="scientific">Mycena albidolilacea</name>
    <dbReference type="NCBI Taxonomy" id="1033008"/>
    <lineage>
        <taxon>Eukaryota</taxon>
        <taxon>Fungi</taxon>
        <taxon>Dikarya</taxon>
        <taxon>Basidiomycota</taxon>
        <taxon>Agaricomycotina</taxon>
        <taxon>Agaricomycetes</taxon>
        <taxon>Agaricomycetidae</taxon>
        <taxon>Agaricales</taxon>
        <taxon>Marasmiineae</taxon>
        <taxon>Mycenaceae</taxon>
        <taxon>Mycena</taxon>
    </lineage>
</organism>
<reference evidence="2" key="1">
    <citation type="submission" date="2023-03" db="EMBL/GenBank/DDBJ databases">
        <title>Massive genome expansion in bonnet fungi (Mycena s.s.) driven by repeated elements and novel gene families across ecological guilds.</title>
        <authorList>
            <consortium name="Lawrence Berkeley National Laboratory"/>
            <person name="Harder C.B."/>
            <person name="Miyauchi S."/>
            <person name="Viragh M."/>
            <person name="Kuo A."/>
            <person name="Thoen E."/>
            <person name="Andreopoulos B."/>
            <person name="Lu D."/>
            <person name="Skrede I."/>
            <person name="Drula E."/>
            <person name="Henrissat B."/>
            <person name="Morin E."/>
            <person name="Kohler A."/>
            <person name="Barry K."/>
            <person name="LaButti K."/>
            <person name="Morin E."/>
            <person name="Salamov A."/>
            <person name="Lipzen A."/>
            <person name="Mereny Z."/>
            <person name="Hegedus B."/>
            <person name="Baldrian P."/>
            <person name="Stursova M."/>
            <person name="Weitz H."/>
            <person name="Taylor A."/>
            <person name="Grigoriev I.V."/>
            <person name="Nagy L.G."/>
            <person name="Martin F."/>
            <person name="Kauserud H."/>
        </authorList>
    </citation>
    <scope>NUCLEOTIDE SEQUENCE</scope>
    <source>
        <strain evidence="2">CBHHK002</strain>
    </source>
</reference>
<evidence type="ECO:0000313" key="2">
    <source>
        <dbReference type="EMBL" id="KAJ7304533.1"/>
    </source>
</evidence>
<feature type="compositionally biased region" description="Polar residues" evidence="1">
    <location>
        <begin position="223"/>
        <end position="235"/>
    </location>
</feature>
<name>A0AAD6Z2R5_9AGAR</name>
<comment type="caution">
    <text evidence="2">The sequence shown here is derived from an EMBL/GenBank/DDBJ whole genome shotgun (WGS) entry which is preliminary data.</text>
</comment>
<evidence type="ECO:0000256" key="1">
    <source>
        <dbReference type="SAM" id="MobiDB-lite"/>
    </source>
</evidence>
<dbReference type="EMBL" id="JARIHO010000101">
    <property type="protein sequence ID" value="KAJ7304533.1"/>
    <property type="molecule type" value="Genomic_DNA"/>
</dbReference>
<gene>
    <name evidence="2" type="ORF">DFH08DRAFT_51681</name>
</gene>
<feature type="compositionally biased region" description="Low complexity" evidence="1">
    <location>
        <begin position="262"/>
        <end position="273"/>
    </location>
</feature>
<accession>A0AAD6Z2R5</accession>
<proteinExistence type="predicted"/>
<feature type="region of interest" description="Disordered" evidence="1">
    <location>
        <begin position="88"/>
        <end position="112"/>
    </location>
</feature>
<dbReference type="Proteomes" id="UP001218218">
    <property type="component" value="Unassembled WGS sequence"/>
</dbReference>
<evidence type="ECO:0000313" key="3">
    <source>
        <dbReference type="Proteomes" id="UP001218218"/>
    </source>
</evidence>
<keyword evidence="3" id="KW-1185">Reference proteome</keyword>
<dbReference type="AlphaFoldDB" id="A0AAD6Z2R5"/>